<comment type="subcellular location">
    <subcellularLocation>
        <location evidence="1">Cell membrane</location>
        <topology evidence="1">Peripheral membrane protein</topology>
    </subcellularLocation>
</comment>
<sequence length="371" mass="39342">MKTGEFGGTETVIEVGGLRRRYGTSGRGRSGGGRGSNGSGPRGGRPRSVAEGGGERSGGRQGYEAVRGVDFSVARGELFALLGTNGAGKTSTLELLEGLAPPSDGQVRVLGHDPYRERDKVRPRIGVMLQEGGFPSELTPAETLRMWAGCTSGARPVDEALAIVGLTPRKDVRVKQLSGGERRRLDLALALLGRPEVLFLDEPTTGLDAEARHETWELVRSLCDVGTTVLLTTHYLEEAEELANRLAIMHAGRIAATGRVSEVVAAQPSRVSFELPAGFLVGDLPPLAELGVTGHEQRGRTVRLQTGELQRAATGLLVWARDKGVELHGLDVRAASLEEAYLQISRGIDDGTDSGFEGGFGNGMEKGAESK</sequence>
<dbReference type="SUPFAM" id="SSF52540">
    <property type="entry name" value="P-loop containing nucleoside triphosphate hydrolases"/>
    <property type="match status" value="1"/>
</dbReference>
<evidence type="ECO:0000313" key="8">
    <source>
        <dbReference type="EMBL" id="WXK78039.1"/>
    </source>
</evidence>
<dbReference type="InterPro" id="IPR050763">
    <property type="entry name" value="ABC_transporter_ATP-binding"/>
</dbReference>
<name>A0ABZ2QSG2_9ACTN</name>
<keyword evidence="2" id="KW-0813">Transport</keyword>
<evidence type="ECO:0000256" key="1">
    <source>
        <dbReference type="ARBA" id="ARBA00004202"/>
    </source>
</evidence>
<keyword evidence="9" id="KW-1185">Reference proteome</keyword>
<protein>
    <submittedName>
        <fullName evidence="8">ABC transporter ATP-binding protein</fullName>
    </submittedName>
</protein>
<evidence type="ECO:0000256" key="3">
    <source>
        <dbReference type="ARBA" id="ARBA00022741"/>
    </source>
</evidence>
<keyword evidence="4 8" id="KW-0067">ATP-binding</keyword>
<keyword evidence="5" id="KW-0046">Antibiotic resistance</keyword>
<reference evidence="8 9" key="1">
    <citation type="submission" date="2024-03" db="EMBL/GenBank/DDBJ databases">
        <title>The complete genome of Streptomyces sirii sp.nov.</title>
        <authorList>
            <person name="Zakalyukina Y.V."/>
            <person name="Belik A.R."/>
            <person name="Biryukov M.V."/>
            <person name="Baturina O.A."/>
            <person name="Kabilov M.R."/>
        </authorList>
    </citation>
    <scope>NUCLEOTIDE SEQUENCE [LARGE SCALE GENOMIC DNA]</scope>
    <source>
        <strain evidence="8 9">BP-8</strain>
    </source>
</reference>
<feature type="region of interest" description="Disordered" evidence="6">
    <location>
        <begin position="1"/>
        <end position="61"/>
    </location>
</feature>
<accession>A0ABZ2QSG2</accession>
<dbReference type="Pfam" id="PF00005">
    <property type="entry name" value="ABC_tran"/>
    <property type="match status" value="1"/>
</dbReference>
<proteinExistence type="predicted"/>
<evidence type="ECO:0000313" key="9">
    <source>
        <dbReference type="Proteomes" id="UP001626628"/>
    </source>
</evidence>
<dbReference type="InterPro" id="IPR027417">
    <property type="entry name" value="P-loop_NTPase"/>
</dbReference>
<dbReference type="PROSITE" id="PS50893">
    <property type="entry name" value="ABC_TRANSPORTER_2"/>
    <property type="match status" value="1"/>
</dbReference>
<dbReference type="Gene3D" id="3.40.50.300">
    <property type="entry name" value="P-loop containing nucleotide triphosphate hydrolases"/>
    <property type="match status" value="1"/>
</dbReference>
<dbReference type="PANTHER" id="PTHR42711:SF17">
    <property type="entry name" value="ABC TRANSPORTER ATP-BINDING PROTEIN"/>
    <property type="match status" value="1"/>
</dbReference>
<dbReference type="RefSeq" id="WP_407287031.1">
    <property type="nucleotide sequence ID" value="NZ_CP147982.1"/>
</dbReference>
<feature type="compositionally biased region" description="Gly residues" evidence="6">
    <location>
        <begin position="25"/>
        <end position="43"/>
    </location>
</feature>
<gene>
    <name evidence="8" type="ORF">WAB15_19675</name>
</gene>
<dbReference type="GO" id="GO:0005524">
    <property type="term" value="F:ATP binding"/>
    <property type="evidence" value="ECO:0007669"/>
    <property type="project" value="UniProtKB-KW"/>
</dbReference>
<dbReference type="PANTHER" id="PTHR42711">
    <property type="entry name" value="ABC TRANSPORTER ATP-BINDING PROTEIN"/>
    <property type="match status" value="1"/>
</dbReference>
<evidence type="ECO:0000256" key="5">
    <source>
        <dbReference type="ARBA" id="ARBA00023251"/>
    </source>
</evidence>
<evidence type="ECO:0000256" key="6">
    <source>
        <dbReference type="SAM" id="MobiDB-lite"/>
    </source>
</evidence>
<dbReference type="SMART" id="SM00382">
    <property type="entry name" value="AAA"/>
    <property type="match status" value="1"/>
</dbReference>
<evidence type="ECO:0000256" key="2">
    <source>
        <dbReference type="ARBA" id="ARBA00022448"/>
    </source>
</evidence>
<keyword evidence="3" id="KW-0547">Nucleotide-binding</keyword>
<evidence type="ECO:0000256" key="4">
    <source>
        <dbReference type="ARBA" id="ARBA00022840"/>
    </source>
</evidence>
<evidence type="ECO:0000259" key="7">
    <source>
        <dbReference type="PROSITE" id="PS50893"/>
    </source>
</evidence>
<dbReference type="InterPro" id="IPR003593">
    <property type="entry name" value="AAA+_ATPase"/>
</dbReference>
<dbReference type="EMBL" id="CP147982">
    <property type="protein sequence ID" value="WXK78039.1"/>
    <property type="molecule type" value="Genomic_DNA"/>
</dbReference>
<dbReference type="Proteomes" id="UP001626628">
    <property type="component" value="Chromosome"/>
</dbReference>
<feature type="domain" description="ABC transporter" evidence="7">
    <location>
        <begin position="44"/>
        <end position="276"/>
    </location>
</feature>
<organism evidence="8 9">
    <name type="scientific">Streptomyces sirii</name>
    <dbReference type="NCBI Taxonomy" id="3127701"/>
    <lineage>
        <taxon>Bacteria</taxon>
        <taxon>Bacillati</taxon>
        <taxon>Actinomycetota</taxon>
        <taxon>Actinomycetes</taxon>
        <taxon>Kitasatosporales</taxon>
        <taxon>Streptomycetaceae</taxon>
        <taxon>Streptomyces</taxon>
    </lineage>
</organism>
<dbReference type="InterPro" id="IPR003439">
    <property type="entry name" value="ABC_transporter-like_ATP-bd"/>
</dbReference>
<dbReference type="InterPro" id="IPR017871">
    <property type="entry name" value="ABC_transporter-like_CS"/>
</dbReference>
<dbReference type="PROSITE" id="PS00211">
    <property type="entry name" value="ABC_TRANSPORTER_1"/>
    <property type="match status" value="1"/>
</dbReference>